<feature type="transmembrane region" description="Helical" evidence="12">
    <location>
        <begin position="111"/>
        <end position="132"/>
    </location>
</feature>
<dbReference type="KEGG" id="pmrn:116949441"/>
<dbReference type="InterPro" id="IPR020846">
    <property type="entry name" value="MFS_dom"/>
</dbReference>
<evidence type="ECO:0000256" key="3">
    <source>
        <dbReference type="ARBA" id="ARBA00022448"/>
    </source>
</evidence>
<feature type="transmembrane region" description="Helical" evidence="12">
    <location>
        <begin position="255"/>
        <end position="276"/>
    </location>
</feature>
<dbReference type="RefSeq" id="XP_032822682.1">
    <property type="nucleotide sequence ID" value="XM_032966791.1"/>
</dbReference>
<feature type="transmembrane region" description="Helical" evidence="12">
    <location>
        <begin position="87"/>
        <end position="105"/>
    </location>
</feature>
<dbReference type="Gene3D" id="1.20.1250.20">
    <property type="entry name" value="MFS general substrate transporter like domains"/>
    <property type="match status" value="1"/>
</dbReference>
<evidence type="ECO:0000313" key="15">
    <source>
        <dbReference type="RefSeq" id="XP_032822680.1"/>
    </source>
</evidence>
<feature type="transmembrane region" description="Helical" evidence="12">
    <location>
        <begin position="176"/>
        <end position="195"/>
    </location>
</feature>
<feature type="region of interest" description="Disordered" evidence="11">
    <location>
        <begin position="449"/>
        <end position="485"/>
    </location>
</feature>
<comment type="catalytic activity">
    <reaction evidence="9">
        <text>4-methyl-2-oxopentanoate(out) + H(+)(out) = 4-methyl-2-oxopentanoate(in) + H(+)(in)</text>
        <dbReference type="Rhea" id="RHEA:71779"/>
        <dbReference type="ChEBI" id="CHEBI:15378"/>
        <dbReference type="ChEBI" id="CHEBI:17865"/>
    </reaction>
</comment>
<dbReference type="Proteomes" id="UP001318040">
    <property type="component" value="Chromosome 36"/>
</dbReference>
<evidence type="ECO:0000256" key="1">
    <source>
        <dbReference type="ARBA" id="ARBA00004554"/>
    </source>
</evidence>
<dbReference type="InterPro" id="IPR004743">
    <property type="entry name" value="MCT"/>
</dbReference>
<feature type="transmembrane region" description="Helical" evidence="12">
    <location>
        <begin position="349"/>
        <end position="370"/>
    </location>
</feature>
<evidence type="ECO:0000313" key="17">
    <source>
        <dbReference type="RefSeq" id="XP_032822682.1"/>
    </source>
</evidence>
<sequence length="485" mass="52237">MAPPTSSGTGEGVPDGGWGWLVLAGSVISIGFSYATPKGVTVYYKEIQEVFDTTYSEIAWISSIMLAFMYGWGPVCGVLVNKFGSRPVVILGGIMAGVGMIIASFATSIMQLYICLGVLVGMGLAFNLQPSLTMIGVYFYKRRPIAYAVGMMGSPLLLSTLAPLNQFLLNTFGWRGSFLILGGILLNCCVAGALFRPLQLPVKKPTVEEKKAEEEVPLATIEGKKAEEVEEVKKKSACGKITDLLDLTLFVHRGFMIYLVGNVLMYIGLLVPIVFLTPSAKHMGIEEYSAALLLTVLAMVDLVARPAWGAIANSRWLRPQIHNMLSLSILLTGVCDLLCPLATGFWGLAVFAVGFAVFYGLLCAVLFEALMDLVGAKRFPSALGLVTMAVCCPLLVGPPFGGWLVDRTGSYNAMYLTCGGIMVLSGLFLGVGNFIHFRLLRREQLQEQSQDQKGDLELSGTRAGSGTLHGESDLTHRNGKKETDA</sequence>
<proteinExistence type="inferred from homology"/>
<keyword evidence="4" id="KW-1003">Cell membrane</keyword>
<dbReference type="RefSeq" id="XP_032822681.1">
    <property type="nucleotide sequence ID" value="XM_032966790.1"/>
</dbReference>
<dbReference type="GO" id="GO:0016323">
    <property type="term" value="C:basolateral plasma membrane"/>
    <property type="evidence" value="ECO:0007669"/>
    <property type="project" value="UniProtKB-SubCell"/>
</dbReference>
<dbReference type="GeneID" id="116949441"/>
<dbReference type="InterPro" id="IPR050327">
    <property type="entry name" value="Proton-linked_MCT"/>
</dbReference>
<comment type="subcellular location">
    <subcellularLocation>
        <location evidence="1">Basolateral cell membrane</location>
        <topology evidence="1">Multi-pass membrane protein</topology>
    </subcellularLocation>
</comment>
<keyword evidence="5 12" id="KW-0812">Transmembrane</keyword>
<dbReference type="FunFam" id="1.20.1250.20:FF:000030">
    <property type="entry name" value="monocarboxylate transporter 1 isoform X1"/>
    <property type="match status" value="1"/>
</dbReference>
<comment type="similarity">
    <text evidence="2">Belongs to the major facilitator superfamily. Monocarboxylate porter (TC 2.A.1.13) family.</text>
</comment>
<feature type="transmembrane region" description="Helical" evidence="12">
    <location>
        <begin position="413"/>
        <end position="435"/>
    </location>
</feature>
<dbReference type="InterPro" id="IPR011701">
    <property type="entry name" value="MFS"/>
</dbReference>
<evidence type="ECO:0000256" key="12">
    <source>
        <dbReference type="SAM" id="Phobius"/>
    </source>
</evidence>
<feature type="transmembrane region" description="Helical" evidence="12">
    <location>
        <begin position="288"/>
        <end position="304"/>
    </location>
</feature>
<feature type="transmembrane region" description="Helical" evidence="12">
    <location>
        <begin position="382"/>
        <end position="401"/>
    </location>
</feature>
<evidence type="ECO:0000313" key="14">
    <source>
        <dbReference type="Proteomes" id="UP001318040"/>
    </source>
</evidence>
<feature type="transmembrane region" description="Helical" evidence="12">
    <location>
        <begin position="58"/>
        <end position="80"/>
    </location>
</feature>
<evidence type="ECO:0000256" key="2">
    <source>
        <dbReference type="ARBA" id="ARBA00006727"/>
    </source>
</evidence>
<organism evidence="14 16">
    <name type="scientific">Petromyzon marinus</name>
    <name type="common">Sea lamprey</name>
    <dbReference type="NCBI Taxonomy" id="7757"/>
    <lineage>
        <taxon>Eukaryota</taxon>
        <taxon>Metazoa</taxon>
        <taxon>Chordata</taxon>
        <taxon>Craniata</taxon>
        <taxon>Vertebrata</taxon>
        <taxon>Cyclostomata</taxon>
        <taxon>Hyperoartia</taxon>
        <taxon>Petromyzontiformes</taxon>
        <taxon>Petromyzontidae</taxon>
        <taxon>Petromyzon</taxon>
    </lineage>
</organism>
<evidence type="ECO:0000256" key="9">
    <source>
        <dbReference type="ARBA" id="ARBA00034216"/>
    </source>
</evidence>
<protein>
    <submittedName>
        <fullName evidence="15 16">Monocarboxylate transporter 2-like</fullName>
    </submittedName>
</protein>
<evidence type="ECO:0000256" key="5">
    <source>
        <dbReference type="ARBA" id="ARBA00022692"/>
    </source>
</evidence>
<evidence type="ECO:0000256" key="7">
    <source>
        <dbReference type="ARBA" id="ARBA00022989"/>
    </source>
</evidence>
<evidence type="ECO:0000256" key="6">
    <source>
        <dbReference type="ARBA" id="ARBA00022847"/>
    </source>
</evidence>
<feature type="transmembrane region" description="Helical" evidence="12">
    <location>
        <begin position="325"/>
        <end position="343"/>
    </location>
</feature>
<name>A0AAJ7X646_PETMA</name>
<gene>
    <name evidence="15 16 17" type="primary">LOC116949441</name>
</gene>
<keyword evidence="3" id="KW-0813">Transport</keyword>
<dbReference type="Pfam" id="PF07690">
    <property type="entry name" value="MFS_1"/>
    <property type="match status" value="2"/>
</dbReference>
<dbReference type="PANTHER" id="PTHR11360:SF313">
    <property type="entry name" value="MONOCARBOXYLATE TRANSPORTER 13-LIKE ISOFORM X1"/>
    <property type="match status" value="1"/>
</dbReference>
<evidence type="ECO:0000256" key="8">
    <source>
        <dbReference type="ARBA" id="ARBA00023136"/>
    </source>
</evidence>
<evidence type="ECO:0000313" key="16">
    <source>
        <dbReference type="RefSeq" id="XP_032822681.1"/>
    </source>
</evidence>
<reference evidence="15 16" key="1">
    <citation type="submission" date="2025-04" db="UniProtKB">
        <authorList>
            <consortium name="RefSeq"/>
        </authorList>
    </citation>
    <scope>IDENTIFICATION</scope>
    <source>
        <tissue evidence="15 16">Sperm</tissue>
    </source>
</reference>
<keyword evidence="6" id="KW-0769">Symport</keyword>
<dbReference type="GO" id="GO:0008028">
    <property type="term" value="F:monocarboxylic acid transmembrane transporter activity"/>
    <property type="evidence" value="ECO:0007669"/>
    <property type="project" value="InterPro"/>
</dbReference>
<dbReference type="PROSITE" id="PS50850">
    <property type="entry name" value="MFS"/>
    <property type="match status" value="1"/>
</dbReference>
<dbReference type="GO" id="GO:0015293">
    <property type="term" value="F:symporter activity"/>
    <property type="evidence" value="ECO:0007669"/>
    <property type="project" value="UniProtKB-KW"/>
</dbReference>
<dbReference type="RefSeq" id="XP_032822680.1">
    <property type="nucleotide sequence ID" value="XM_032966789.1"/>
</dbReference>
<evidence type="ECO:0000256" key="11">
    <source>
        <dbReference type="SAM" id="MobiDB-lite"/>
    </source>
</evidence>
<feature type="compositionally biased region" description="Basic and acidic residues" evidence="11">
    <location>
        <begin position="470"/>
        <end position="485"/>
    </location>
</feature>
<dbReference type="SUPFAM" id="SSF103473">
    <property type="entry name" value="MFS general substrate transporter"/>
    <property type="match status" value="1"/>
</dbReference>
<feature type="domain" description="Major facilitator superfamily (MFS) profile" evidence="13">
    <location>
        <begin position="19"/>
        <end position="444"/>
    </location>
</feature>
<keyword evidence="8 12" id="KW-0472">Membrane</keyword>
<evidence type="ECO:0000256" key="10">
    <source>
        <dbReference type="ARBA" id="ARBA00034218"/>
    </source>
</evidence>
<dbReference type="AlphaFoldDB" id="A0AAJ7X646"/>
<evidence type="ECO:0000259" key="13">
    <source>
        <dbReference type="PROSITE" id="PS50850"/>
    </source>
</evidence>
<evidence type="ECO:0000256" key="4">
    <source>
        <dbReference type="ARBA" id="ARBA00022475"/>
    </source>
</evidence>
<comment type="catalytic activity">
    <reaction evidence="10">
        <text>3-methyl-2-oxobutanoate(out) + H(+)(out) = 3-methyl-2-oxobutanoate(in) + H(+)(in)</text>
        <dbReference type="Rhea" id="RHEA:71783"/>
        <dbReference type="ChEBI" id="CHEBI:11851"/>
        <dbReference type="ChEBI" id="CHEBI:15378"/>
    </reaction>
</comment>
<keyword evidence="14" id="KW-1185">Reference proteome</keyword>
<dbReference type="InterPro" id="IPR036259">
    <property type="entry name" value="MFS_trans_sf"/>
</dbReference>
<accession>A0AAJ7X646</accession>
<keyword evidence="7 12" id="KW-1133">Transmembrane helix</keyword>
<feature type="transmembrane region" description="Helical" evidence="12">
    <location>
        <begin position="144"/>
        <end position="164"/>
    </location>
</feature>
<dbReference type="PANTHER" id="PTHR11360">
    <property type="entry name" value="MONOCARBOXYLATE TRANSPORTER"/>
    <property type="match status" value="1"/>
</dbReference>
<dbReference type="NCBIfam" id="TIGR00892">
    <property type="entry name" value="2A0113"/>
    <property type="match status" value="1"/>
</dbReference>